<reference evidence="2" key="1">
    <citation type="journal article" date="2019" name="Int. J. Syst. Evol. Microbiol.">
        <title>The Global Catalogue of Microorganisms (GCM) 10K type strain sequencing project: providing services to taxonomists for standard genome sequencing and annotation.</title>
        <authorList>
            <consortium name="The Broad Institute Genomics Platform"/>
            <consortium name="The Broad Institute Genome Sequencing Center for Infectious Disease"/>
            <person name="Wu L."/>
            <person name="Ma J."/>
        </authorList>
    </citation>
    <scope>NUCLEOTIDE SEQUENCE [LARGE SCALE GENOMIC DNA]</scope>
    <source>
        <strain evidence="2">CGMCC 4.7275</strain>
    </source>
</reference>
<dbReference type="EMBL" id="BMMV01000005">
    <property type="protein sequence ID" value="GGJ87242.1"/>
    <property type="molecule type" value="Genomic_DNA"/>
</dbReference>
<protein>
    <submittedName>
        <fullName evidence="1">Uncharacterized protein</fullName>
    </submittedName>
</protein>
<evidence type="ECO:0000313" key="1">
    <source>
        <dbReference type="EMBL" id="GGJ87242.1"/>
    </source>
</evidence>
<name>A0ABQ2E1L5_9ACTN</name>
<dbReference type="RefSeq" id="WP_229700769.1">
    <property type="nucleotide sequence ID" value="NZ_BMMV01000005.1"/>
</dbReference>
<sequence length="149" mass="16371">MSAPHLALILGLGSRAWTDRTTIDNALTEVWHDALQDGYDGISVMEGTAPGADSMCGNWAKARLGDGIAHTPVEADWEGPCVNTCRPGHRRTRRDDTEFCPFAGHRRNQEMIDRKPLMALAFQVGNSTGTADCLRRLNKAGIPVRRWTA</sequence>
<dbReference type="Proteomes" id="UP000660265">
    <property type="component" value="Unassembled WGS sequence"/>
</dbReference>
<comment type="caution">
    <text evidence="1">The sequence shown here is derived from an EMBL/GenBank/DDBJ whole genome shotgun (WGS) entry which is preliminary data.</text>
</comment>
<keyword evidence="2" id="KW-1185">Reference proteome</keyword>
<proteinExistence type="predicted"/>
<evidence type="ECO:0000313" key="2">
    <source>
        <dbReference type="Proteomes" id="UP000660265"/>
    </source>
</evidence>
<accession>A0ABQ2E1L5</accession>
<organism evidence="1 2">
    <name type="scientific">Streptomyces camponoticapitis</name>
    <dbReference type="NCBI Taxonomy" id="1616125"/>
    <lineage>
        <taxon>Bacteria</taxon>
        <taxon>Bacillati</taxon>
        <taxon>Actinomycetota</taxon>
        <taxon>Actinomycetes</taxon>
        <taxon>Kitasatosporales</taxon>
        <taxon>Streptomycetaceae</taxon>
        <taxon>Streptomyces</taxon>
    </lineage>
</organism>
<gene>
    <name evidence="1" type="ORF">GCM10011583_18480</name>
</gene>